<feature type="transmembrane region" description="Helical" evidence="1">
    <location>
        <begin position="138"/>
        <end position="162"/>
    </location>
</feature>
<name>A0A061JVN7_STUST</name>
<dbReference type="OrthoDB" id="2955631at2"/>
<feature type="transmembrane region" description="Helical" evidence="1">
    <location>
        <begin position="66"/>
        <end position="91"/>
    </location>
</feature>
<proteinExistence type="predicted"/>
<keyword evidence="1" id="KW-1133">Transmembrane helix</keyword>
<organism evidence="2 3">
    <name type="scientific">Stutzerimonas stutzeri KOS6</name>
    <dbReference type="NCBI Taxonomy" id="1218352"/>
    <lineage>
        <taxon>Bacteria</taxon>
        <taxon>Pseudomonadati</taxon>
        <taxon>Pseudomonadota</taxon>
        <taxon>Gammaproteobacteria</taxon>
        <taxon>Pseudomonadales</taxon>
        <taxon>Pseudomonadaceae</taxon>
        <taxon>Stutzerimonas</taxon>
    </lineage>
</organism>
<feature type="transmembrane region" description="Helical" evidence="1">
    <location>
        <begin position="20"/>
        <end position="40"/>
    </location>
</feature>
<keyword evidence="1" id="KW-0812">Transmembrane</keyword>
<evidence type="ECO:0000256" key="1">
    <source>
        <dbReference type="SAM" id="Phobius"/>
    </source>
</evidence>
<dbReference type="Proteomes" id="UP000026923">
    <property type="component" value="Unassembled WGS sequence"/>
</dbReference>
<dbReference type="Pfam" id="PF10011">
    <property type="entry name" value="DUF2254"/>
    <property type="match status" value="1"/>
</dbReference>
<feature type="transmembrane region" description="Helical" evidence="1">
    <location>
        <begin position="112"/>
        <end position="132"/>
    </location>
</feature>
<evidence type="ECO:0000313" key="3">
    <source>
        <dbReference type="Proteomes" id="UP000026923"/>
    </source>
</evidence>
<dbReference type="RefSeq" id="WP_003297062.1">
    <property type="nucleotide sequence ID" value="NZ_KK020676.1"/>
</dbReference>
<protein>
    <recommendedName>
        <fullName evidence="4">DUF2254 domain-containing protein</fullName>
    </recommendedName>
</protein>
<sequence length="441" mass="48544">MSAASNTLFRQLKRIPQSIAFYPTVIPAGYLLLGVLVLLFETSELADSLRGRLPAGLTEADNAREILGTLITSIISLTVFSFSMVMVVLNGAAARLSPRVLPGLISDMRNRLILGNYLGCVLFFLLLIAYINKDQPQSLPAFGVLLALLMGLGCMALFVVFIRSISQSIQVDWIIDQLYLSACSNLAQRRERLGTITETPDDRHWHCIEARKPGYLREVNEKRLSELLAPDDLQAVLQVEPGFFLVEGHPLLRVSAKLDPHRTRQVLDCFDFHDEEFAGANVSYGMRQMTEIAVKAISPSINDPGTAVRTINLHGVLLGRLGGLPSLDVGCIDRGKPRLFCPQLSPQRLLMLILGPIRTYGSHDPQIVMALMQCLKNAMHGVVSAEQLEAYADELKALRAAAHANLPNERDRQAVNTVLARINELDRGLPALAMLPIPAQT</sequence>
<evidence type="ECO:0008006" key="4">
    <source>
        <dbReference type="Google" id="ProtNLM"/>
    </source>
</evidence>
<evidence type="ECO:0000313" key="2">
    <source>
        <dbReference type="EMBL" id="EWC42680.1"/>
    </source>
</evidence>
<keyword evidence="1" id="KW-0472">Membrane</keyword>
<comment type="caution">
    <text evidence="2">The sequence shown here is derived from an EMBL/GenBank/DDBJ whole genome shotgun (WGS) entry which is preliminary data.</text>
</comment>
<reference evidence="2 3" key="1">
    <citation type="journal article" date="2013" name="Genome Announc.">
        <title>Draft Genome of the Nitrogen-Fixing Bacterium Pseudomonas stutzeri Strain KOS6 Isolated from Industrial Hydrocarbon Sludge.</title>
        <authorList>
            <person name="Grigoryeva T.V."/>
            <person name="Laikov A.V."/>
            <person name="Naumova R.P."/>
            <person name="Manolov A.I."/>
            <person name="Larin A.K."/>
            <person name="Karpova I.Y."/>
            <person name="Semashko T.A."/>
            <person name="Alexeev D.G."/>
            <person name="Kostryukova E.S."/>
            <person name="Muller R."/>
            <person name="Govorun V.M."/>
        </authorList>
    </citation>
    <scope>NUCLEOTIDE SEQUENCE [LARGE SCALE GENOMIC DNA]</scope>
    <source>
        <strain evidence="2 3">KOS6</strain>
    </source>
</reference>
<gene>
    <name evidence="2" type="ORF">B597_004530</name>
</gene>
<dbReference type="EMBL" id="AMCZ02000003">
    <property type="protein sequence ID" value="EWC42680.1"/>
    <property type="molecule type" value="Genomic_DNA"/>
</dbReference>
<dbReference type="HOGENOM" id="CLU_032303_1_1_6"/>
<dbReference type="eggNOG" id="COG4325">
    <property type="taxonomic scope" value="Bacteria"/>
</dbReference>
<accession>A0A061JVN7</accession>
<dbReference type="InterPro" id="IPR018723">
    <property type="entry name" value="DUF2254_membrane"/>
</dbReference>
<dbReference type="AlphaFoldDB" id="A0A061JVN7"/>